<reference evidence="1 2" key="1">
    <citation type="submission" date="2018-07" db="EMBL/GenBank/DDBJ databases">
        <title>Comparative genomes isolates from brazilian mangrove.</title>
        <authorList>
            <person name="De Araujo J.E."/>
            <person name="Taketani R.G."/>
            <person name="Silva M.C.P."/>
            <person name="Lourenco M.V."/>
            <person name="Oliveira V.M."/>
            <person name="Andreote F.D."/>
        </authorList>
    </citation>
    <scope>NUCLEOTIDE SEQUENCE [LARGE SCALE GENOMIC DNA]</scope>
    <source>
        <strain evidence="1 2">HEX PRIS-MGV</strain>
    </source>
</reference>
<evidence type="ECO:0000313" key="2">
    <source>
        <dbReference type="Proteomes" id="UP000253562"/>
    </source>
</evidence>
<keyword evidence="1" id="KW-0378">Hydrolase</keyword>
<dbReference type="UniPathway" id="UPA00246"/>
<protein>
    <submittedName>
        <fullName evidence="1">Amidohydrolase</fullName>
    </submittedName>
</protein>
<sequence>MSIELRKRLFDQLDQLVLIDPHTHINALDPSSHTLADILGYHYYTELSHSAGMSKERIEEEGISGKEKVGRLIENFGPITNTIQYSWFIEMAQKLLDFDGDSVDANNWEKLYDTAEAKMSAGNWTETVFEKSRLESVFLTNDFDDPLEGFDTSKYIPCLRTDDLVFHLTNPRTKVRLFEATNTEITNVASARIAIGKLFDHFTSKGAKACAISLPPCFAPVQVSDARAETALASVLSKGSSADEADQRAVSNFIFWTLAENCRTFKLPFDLMIGVNRKVFPAGVYQGQDLYDSRVSLIQYKDLLNAFPDVTFPISVLASVTNQELVSYSWIFPNVVANGHWWYSNTPTYIQQDCAARLEAIPRTKQIGYYSDMYKMEFALPKFAMYKRILAKVLAENFVIDRNWSEESAIELGTQLLRGNVETIFNVGK</sequence>
<organism evidence="1 2">
    <name type="scientific">Bremerella cremea</name>
    <dbReference type="NCBI Taxonomy" id="1031537"/>
    <lineage>
        <taxon>Bacteria</taxon>
        <taxon>Pseudomonadati</taxon>
        <taxon>Planctomycetota</taxon>
        <taxon>Planctomycetia</taxon>
        <taxon>Pirellulales</taxon>
        <taxon>Pirellulaceae</taxon>
        <taxon>Bremerella</taxon>
    </lineage>
</organism>
<dbReference type="Proteomes" id="UP000253562">
    <property type="component" value="Unassembled WGS sequence"/>
</dbReference>
<comment type="caution">
    <text evidence="1">The sequence shown here is derived from an EMBL/GenBank/DDBJ whole genome shotgun (WGS) entry which is preliminary data.</text>
</comment>
<dbReference type="AlphaFoldDB" id="A0A368KVK4"/>
<dbReference type="Gene3D" id="1.10.2020.10">
    <property type="entry name" value="uronate isomerase, domain 2, chain A"/>
    <property type="match status" value="1"/>
</dbReference>
<dbReference type="RefSeq" id="WP_114368735.1">
    <property type="nucleotide sequence ID" value="NZ_QPEX01000019.1"/>
</dbReference>
<proteinExistence type="predicted"/>
<gene>
    <name evidence="1" type="ORF">DTL42_10805</name>
</gene>
<dbReference type="OrthoDB" id="231890at2"/>
<dbReference type="Pfam" id="PF02614">
    <property type="entry name" value="UxaC"/>
    <property type="match status" value="1"/>
</dbReference>
<name>A0A368KVK4_9BACT</name>
<dbReference type="GO" id="GO:0016787">
    <property type="term" value="F:hydrolase activity"/>
    <property type="evidence" value="ECO:0007669"/>
    <property type="project" value="UniProtKB-KW"/>
</dbReference>
<dbReference type="InterPro" id="IPR003766">
    <property type="entry name" value="Uronate_isomerase"/>
</dbReference>
<evidence type="ECO:0000313" key="1">
    <source>
        <dbReference type="EMBL" id="RCS50588.1"/>
    </source>
</evidence>
<dbReference type="GO" id="GO:0006064">
    <property type="term" value="P:glucuronate catabolic process"/>
    <property type="evidence" value="ECO:0007669"/>
    <property type="project" value="InterPro"/>
</dbReference>
<dbReference type="Gene3D" id="3.20.20.140">
    <property type="entry name" value="Metal-dependent hydrolases"/>
    <property type="match status" value="1"/>
</dbReference>
<dbReference type="EMBL" id="QPEX01000019">
    <property type="protein sequence ID" value="RCS50588.1"/>
    <property type="molecule type" value="Genomic_DNA"/>
</dbReference>
<dbReference type="SUPFAM" id="SSF51556">
    <property type="entry name" value="Metallo-dependent hydrolases"/>
    <property type="match status" value="1"/>
</dbReference>
<dbReference type="GO" id="GO:0008880">
    <property type="term" value="F:glucuronate isomerase activity"/>
    <property type="evidence" value="ECO:0007669"/>
    <property type="project" value="InterPro"/>
</dbReference>
<dbReference type="InterPro" id="IPR032466">
    <property type="entry name" value="Metal_Hydrolase"/>
</dbReference>
<accession>A0A368KVK4</accession>